<evidence type="ECO:0000313" key="2">
    <source>
        <dbReference type="EMBL" id="CAF1416768.1"/>
    </source>
</evidence>
<comment type="caution">
    <text evidence="2">The sequence shown here is derived from an EMBL/GenBank/DDBJ whole genome shotgun (WGS) entry which is preliminary data.</text>
</comment>
<dbReference type="OrthoDB" id="4062651at2759"/>
<dbReference type="Pfam" id="PF07714">
    <property type="entry name" value="PK_Tyr_Ser-Thr"/>
    <property type="match status" value="1"/>
</dbReference>
<sequence length="136" mass="15422">MTANLVGRPNFLNTIAYDATNVLVKLTNYGISCLANVTATASEVMQSKDYLEKSAVWAYTVVIVLAWEIYSKGSKPMIHQVGTYSDDNDRRMLAGERLVRPVAHFQVQWTIFSECTKHNSIQGSTFVQVREKIRRF</sequence>
<name>A0A815MDN0_ADIRI</name>
<gene>
    <name evidence="2" type="ORF">EDS130_LOCUS37148</name>
</gene>
<evidence type="ECO:0000259" key="1">
    <source>
        <dbReference type="Pfam" id="PF07714"/>
    </source>
</evidence>
<feature type="domain" description="Serine-threonine/tyrosine-protein kinase catalytic" evidence="1">
    <location>
        <begin position="36"/>
        <end position="132"/>
    </location>
</feature>
<protein>
    <recommendedName>
        <fullName evidence="1">Serine-threonine/tyrosine-protein kinase catalytic domain-containing protein</fullName>
    </recommendedName>
</protein>
<dbReference type="AlphaFoldDB" id="A0A815MDN0"/>
<proteinExistence type="predicted"/>
<dbReference type="EMBL" id="CAJNOJ010000360">
    <property type="protein sequence ID" value="CAF1416768.1"/>
    <property type="molecule type" value="Genomic_DNA"/>
</dbReference>
<reference evidence="2" key="1">
    <citation type="submission" date="2021-02" db="EMBL/GenBank/DDBJ databases">
        <authorList>
            <person name="Nowell W R."/>
        </authorList>
    </citation>
    <scope>NUCLEOTIDE SEQUENCE</scope>
</reference>
<dbReference type="Proteomes" id="UP000663852">
    <property type="component" value="Unassembled WGS sequence"/>
</dbReference>
<accession>A0A815MDN0</accession>
<organism evidence="2 3">
    <name type="scientific">Adineta ricciae</name>
    <name type="common">Rotifer</name>
    <dbReference type="NCBI Taxonomy" id="249248"/>
    <lineage>
        <taxon>Eukaryota</taxon>
        <taxon>Metazoa</taxon>
        <taxon>Spiralia</taxon>
        <taxon>Gnathifera</taxon>
        <taxon>Rotifera</taxon>
        <taxon>Eurotatoria</taxon>
        <taxon>Bdelloidea</taxon>
        <taxon>Adinetida</taxon>
        <taxon>Adinetidae</taxon>
        <taxon>Adineta</taxon>
    </lineage>
</organism>
<dbReference type="GO" id="GO:0004672">
    <property type="term" value="F:protein kinase activity"/>
    <property type="evidence" value="ECO:0007669"/>
    <property type="project" value="InterPro"/>
</dbReference>
<dbReference type="Gene3D" id="1.10.510.10">
    <property type="entry name" value="Transferase(Phosphotransferase) domain 1"/>
    <property type="match status" value="1"/>
</dbReference>
<evidence type="ECO:0000313" key="3">
    <source>
        <dbReference type="Proteomes" id="UP000663852"/>
    </source>
</evidence>
<dbReference type="InterPro" id="IPR001245">
    <property type="entry name" value="Ser-Thr/Tyr_kinase_cat_dom"/>
</dbReference>